<dbReference type="Gene3D" id="3.40.50.1100">
    <property type="match status" value="2"/>
</dbReference>
<dbReference type="GO" id="GO:0004794">
    <property type="term" value="F:threonine deaminase activity"/>
    <property type="evidence" value="ECO:0007669"/>
    <property type="project" value="UniProtKB-EC"/>
</dbReference>
<dbReference type="SUPFAM" id="SSF53686">
    <property type="entry name" value="Tryptophan synthase beta subunit-like PLP-dependent enzymes"/>
    <property type="match status" value="1"/>
</dbReference>
<keyword evidence="5" id="KW-0663">Pyridoxal phosphate</keyword>
<evidence type="ECO:0000256" key="5">
    <source>
        <dbReference type="ARBA" id="ARBA00022898"/>
    </source>
</evidence>
<protein>
    <recommendedName>
        <fullName evidence="4">threonine ammonia-lyase</fullName>
        <ecNumber evidence="4">4.3.1.19</ecNumber>
    </recommendedName>
    <alternativeName>
        <fullName evidence="8">Threonine deaminase</fullName>
    </alternativeName>
</protein>
<gene>
    <name evidence="10" type="ordered locus">DSY4244</name>
</gene>
<name>Q24PK9_DESHY</name>
<dbReference type="GO" id="GO:0003941">
    <property type="term" value="F:L-serine ammonia-lyase activity"/>
    <property type="evidence" value="ECO:0007669"/>
    <property type="project" value="TreeGrafter"/>
</dbReference>
<reference evidence="10 11" key="1">
    <citation type="journal article" date="2006" name="J. Bacteriol.">
        <title>Complete genome sequence of the dehalorespiring bacterium Desulfitobacterium hafniense Y51 and comparison with Dehalococcoides ethenogenes 195.</title>
        <authorList>
            <person name="Nonaka H."/>
            <person name="Keresztes G."/>
            <person name="Shinoda Y."/>
            <person name="Ikenaga Y."/>
            <person name="Abe M."/>
            <person name="Naito K."/>
            <person name="Inatomi K."/>
            <person name="Furukawa K."/>
            <person name="Inui M."/>
            <person name="Yukawa H."/>
        </authorList>
    </citation>
    <scope>NUCLEOTIDE SEQUENCE [LARGE SCALE GENOMIC DNA]</scope>
    <source>
        <strain evidence="10 11">Y51</strain>
    </source>
</reference>
<evidence type="ECO:0000256" key="2">
    <source>
        <dbReference type="ARBA" id="ARBA00001933"/>
    </source>
</evidence>
<dbReference type="InterPro" id="IPR036052">
    <property type="entry name" value="TrpB-like_PALP_sf"/>
</dbReference>
<dbReference type="InterPro" id="IPR044561">
    <property type="entry name" value="ACT_ThrD-II-like"/>
</dbReference>
<dbReference type="eggNOG" id="COG1171">
    <property type="taxonomic scope" value="Bacteria"/>
</dbReference>
<accession>Q24PK9</accession>
<organism evidence="10 11">
    <name type="scientific">Desulfitobacterium hafniense (strain Y51)</name>
    <dbReference type="NCBI Taxonomy" id="138119"/>
    <lineage>
        <taxon>Bacteria</taxon>
        <taxon>Bacillati</taxon>
        <taxon>Bacillota</taxon>
        <taxon>Clostridia</taxon>
        <taxon>Eubacteriales</taxon>
        <taxon>Desulfitobacteriaceae</taxon>
        <taxon>Desulfitobacterium</taxon>
    </lineage>
</organism>
<evidence type="ECO:0000259" key="9">
    <source>
        <dbReference type="Pfam" id="PF00291"/>
    </source>
</evidence>
<dbReference type="CDD" id="cd01562">
    <property type="entry name" value="Thr-dehyd"/>
    <property type="match status" value="1"/>
</dbReference>
<evidence type="ECO:0000256" key="4">
    <source>
        <dbReference type="ARBA" id="ARBA00012096"/>
    </source>
</evidence>
<dbReference type="GO" id="GO:0006565">
    <property type="term" value="P:L-serine catabolic process"/>
    <property type="evidence" value="ECO:0007669"/>
    <property type="project" value="TreeGrafter"/>
</dbReference>
<dbReference type="InterPro" id="IPR050147">
    <property type="entry name" value="Ser/Thr_Dehydratase"/>
</dbReference>
<keyword evidence="11" id="KW-1185">Reference proteome</keyword>
<dbReference type="STRING" id="138119.DSY4244"/>
<dbReference type="PANTHER" id="PTHR48078">
    <property type="entry name" value="THREONINE DEHYDRATASE, MITOCHONDRIAL-RELATED"/>
    <property type="match status" value="1"/>
</dbReference>
<dbReference type="EC" id="4.3.1.19" evidence="4"/>
<dbReference type="HOGENOM" id="CLU_021152_4_1_9"/>
<dbReference type="GO" id="GO:0006567">
    <property type="term" value="P:L-threonine catabolic process"/>
    <property type="evidence" value="ECO:0007669"/>
    <property type="project" value="InterPro"/>
</dbReference>
<dbReference type="GO" id="GO:0009097">
    <property type="term" value="P:isoleucine biosynthetic process"/>
    <property type="evidence" value="ECO:0007669"/>
    <property type="project" value="TreeGrafter"/>
</dbReference>
<evidence type="ECO:0000313" key="10">
    <source>
        <dbReference type="EMBL" id="BAE86033.1"/>
    </source>
</evidence>
<comment type="function">
    <text evidence="7">Catalyzes the anaerobic formation of alpha-ketobutyrate and ammonia from threonine in a two-step reaction. The first step involved a dehydration of threonine and a production of enamine intermediates (aminocrotonate), which tautomerizes to its imine form (iminobutyrate). Both intermediates are unstable and short-lived. The second step is the nonenzymatic hydrolysis of the enamine/imine intermediates to form 2-ketobutyrate and free ammonia. In the low water environment of the cell, the second step is accelerated by RidA.</text>
</comment>
<comment type="cofactor">
    <cofactor evidence="2">
        <name>pyridoxal 5'-phosphate</name>
        <dbReference type="ChEBI" id="CHEBI:597326"/>
    </cofactor>
</comment>
<evidence type="ECO:0000256" key="6">
    <source>
        <dbReference type="ARBA" id="ARBA00023239"/>
    </source>
</evidence>
<dbReference type="Proteomes" id="UP000001946">
    <property type="component" value="Chromosome"/>
</dbReference>
<comment type="catalytic activity">
    <reaction evidence="1">
        <text>L-threonine = 2-oxobutanoate + NH4(+)</text>
        <dbReference type="Rhea" id="RHEA:22108"/>
        <dbReference type="ChEBI" id="CHEBI:16763"/>
        <dbReference type="ChEBI" id="CHEBI:28938"/>
        <dbReference type="ChEBI" id="CHEBI:57926"/>
        <dbReference type="EC" id="4.3.1.19"/>
    </reaction>
</comment>
<dbReference type="FunFam" id="3.40.50.1100:FF:000007">
    <property type="entry name" value="L-threonine dehydratase catabolic TdcB"/>
    <property type="match status" value="1"/>
</dbReference>
<feature type="domain" description="Tryptophan synthase beta chain-like PALP" evidence="9">
    <location>
        <begin position="21"/>
        <end position="308"/>
    </location>
</feature>
<dbReference type="PANTHER" id="PTHR48078:SF6">
    <property type="entry name" value="L-THREONINE DEHYDRATASE CATABOLIC TDCB"/>
    <property type="match status" value="1"/>
</dbReference>
<dbReference type="InterPro" id="IPR001926">
    <property type="entry name" value="TrpB-like_PALP"/>
</dbReference>
<keyword evidence="6" id="KW-0456">Lyase</keyword>
<evidence type="ECO:0000256" key="3">
    <source>
        <dbReference type="ARBA" id="ARBA00010869"/>
    </source>
</evidence>
<dbReference type="KEGG" id="dsy:DSY4244"/>
<dbReference type="EMBL" id="AP008230">
    <property type="protein sequence ID" value="BAE86033.1"/>
    <property type="molecule type" value="Genomic_DNA"/>
</dbReference>
<dbReference type="CDD" id="cd04886">
    <property type="entry name" value="ACT_ThrD-II-like"/>
    <property type="match status" value="1"/>
</dbReference>
<evidence type="ECO:0000313" key="11">
    <source>
        <dbReference type="Proteomes" id="UP000001946"/>
    </source>
</evidence>
<evidence type="ECO:0000256" key="1">
    <source>
        <dbReference type="ARBA" id="ARBA00001274"/>
    </source>
</evidence>
<dbReference type="AlphaFoldDB" id="Q24PK9"/>
<dbReference type="InterPro" id="IPR005789">
    <property type="entry name" value="Thr_deHydtase_catblc"/>
</dbReference>
<dbReference type="NCBIfam" id="TIGR01127">
    <property type="entry name" value="ilvA_1Cterm"/>
    <property type="match status" value="1"/>
</dbReference>
<comment type="similarity">
    <text evidence="3">Belongs to the serine/threonine dehydratase family.</text>
</comment>
<sequence length="406" mass="43295">MTMSTLLTLEQIQEAQQAIHPYIHRTLLDHSSNLSALAGTEIYLKLENLQKTGSFKVRGAMNKALKLSEEEKKKGILAASAGNHAQGVAMAAARIGIPATIVMPENAPLAKVSATEGYGAQVILSGAVFDDAYQKAVEIQKETGATFIHAFDDLEVMAGQGTIGLEVFEELPEVDTVLVPIGGGGLIAGVAVALKSLKPSVRVIGVQAAGAASMAHALSIGRPEPLGQASTLADGIAVKRAGDLTFAAVRHYVDEMVTVEEEEISQAILLLMERTKTLAEGAGAVAVAAALQGKLDLKEQKTVLILSGGNIDVNFLAQIIERGLRRSGRTMACQLLLPDQPGNLEKVIELIAQERANIINIEHSRYDLAVPLRSARVHMLLETQSFEHQKRIIQRLEGAGYPLTVN</sequence>
<evidence type="ECO:0000256" key="8">
    <source>
        <dbReference type="ARBA" id="ARBA00031427"/>
    </source>
</evidence>
<evidence type="ECO:0000256" key="7">
    <source>
        <dbReference type="ARBA" id="ARBA00025527"/>
    </source>
</evidence>
<proteinExistence type="inferred from homology"/>
<dbReference type="Pfam" id="PF00291">
    <property type="entry name" value="PALP"/>
    <property type="match status" value="1"/>
</dbReference>